<dbReference type="AlphaFoldDB" id="A0A328FFW6"/>
<keyword evidence="5" id="KW-1185">Reference proteome</keyword>
<evidence type="ECO:0000313" key="4">
    <source>
        <dbReference type="Proteomes" id="UP000248798"/>
    </source>
</evidence>
<evidence type="ECO:0000313" key="3">
    <source>
        <dbReference type="EMBL" id="RAM01923.1"/>
    </source>
</evidence>
<dbReference type="Pfam" id="PF01610">
    <property type="entry name" value="DDE_Tnp_ISL3"/>
    <property type="match status" value="1"/>
</dbReference>
<name>A0A328FFW6_9BACT</name>
<dbReference type="Proteomes" id="UP000248798">
    <property type="component" value="Unassembled WGS sequence"/>
</dbReference>
<dbReference type="InterPro" id="IPR002560">
    <property type="entry name" value="Transposase_DDE"/>
</dbReference>
<reference evidence="3 4" key="1">
    <citation type="submission" date="2018-06" db="EMBL/GenBank/DDBJ databases">
        <title>Complete Genome Sequence of Desulfobacter hydrogenophilus (DSM3380).</title>
        <authorList>
            <person name="Marietou A."/>
            <person name="Schreiber L."/>
            <person name="Marshall I."/>
            <person name="Jorgensen B."/>
        </authorList>
    </citation>
    <scope>NUCLEOTIDE SEQUENCE [LARGE SCALE GENOMIC DNA]</scope>
    <source>
        <strain evidence="3 4">DSM 3380</strain>
    </source>
</reference>
<organism evidence="3 4">
    <name type="scientific">Desulfobacter hydrogenophilus</name>
    <dbReference type="NCBI Taxonomy" id="2291"/>
    <lineage>
        <taxon>Bacteria</taxon>
        <taxon>Pseudomonadati</taxon>
        <taxon>Thermodesulfobacteriota</taxon>
        <taxon>Desulfobacteria</taxon>
        <taxon>Desulfobacterales</taxon>
        <taxon>Desulfobacteraceae</taxon>
        <taxon>Desulfobacter</taxon>
    </lineage>
</organism>
<feature type="domain" description="Transposase IS204/IS1001/IS1096/IS1165 DDE" evidence="1">
    <location>
        <begin position="2"/>
        <end position="29"/>
    </location>
</feature>
<dbReference type="Proteomes" id="UP000293902">
    <property type="component" value="Chromosome"/>
</dbReference>
<sequence>MLEGINRLVQSAKSRARGYRSPRNLIAMIYLIGGRLQFSLPT</sequence>
<dbReference type="EMBL" id="QLNI01000020">
    <property type="protein sequence ID" value="RAM01923.1"/>
    <property type="molecule type" value="Genomic_DNA"/>
</dbReference>
<gene>
    <name evidence="3" type="ORF">DO021_10785</name>
    <name evidence="2" type="ORF">EYB58_22630</name>
</gene>
<evidence type="ECO:0000313" key="2">
    <source>
        <dbReference type="EMBL" id="QBH15693.1"/>
    </source>
</evidence>
<dbReference type="OrthoDB" id="46712at2"/>
<proteinExistence type="predicted"/>
<reference evidence="2 5" key="2">
    <citation type="submission" date="2019-02" db="EMBL/GenBank/DDBJ databases">
        <title>Complete genome sequence of Desulfobacter hydrogenophilus AcRS1.</title>
        <authorList>
            <person name="Marietou A."/>
            <person name="Lund M.B."/>
            <person name="Marshall I.P.G."/>
            <person name="Schreiber L."/>
            <person name="Jorgensen B."/>
        </authorList>
    </citation>
    <scope>NUCLEOTIDE SEQUENCE [LARGE SCALE GENOMIC DNA]</scope>
    <source>
        <strain evidence="2 5">AcRS1</strain>
    </source>
</reference>
<evidence type="ECO:0000259" key="1">
    <source>
        <dbReference type="Pfam" id="PF01610"/>
    </source>
</evidence>
<protein>
    <recommendedName>
        <fullName evidence="1">Transposase IS204/IS1001/IS1096/IS1165 DDE domain-containing protein</fullName>
    </recommendedName>
</protein>
<evidence type="ECO:0000313" key="5">
    <source>
        <dbReference type="Proteomes" id="UP000293902"/>
    </source>
</evidence>
<accession>A0A328FFW6</accession>
<dbReference type="EMBL" id="CP036313">
    <property type="protein sequence ID" value="QBH15693.1"/>
    <property type="molecule type" value="Genomic_DNA"/>
</dbReference>